<reference evidence="2" key="1">
    <citation type="submission" date="2018-01" db="EMBL/GenBank/DDBJ databases">
        <title>An insight into the sialome of Amazonian anophelines.</title>
        <authorList>
            <person name="Ribeiro J.M."/>
            <person name="Scarpassa V."/>
            <person name="Calvo E."/>
        </authorList>
    </citation>
    <scope>NUCLEOTIDE SEQUENCE</scope>
</reference>
<dbReference type="EMBL" id="GGFL01010137">
    <property type="protein sequence ID" value="MBW74315.1"/>
    <property type="molecule type" value="Transcribed_RNA"/>
</dbReference>
<sequence>MFGIFTVFAWAQLRSCCCWCTHRSYPCNKSLLTLSSSPSPIPRAGNRWKESKNVFCTLTSQAAETMAMVDERPLVCV</sequence>
<name>A0A2M4D9R6_ANODA</name>
<evidence type="ECO:0000256" key="1">
    <source>
        <dbReference type="SAM" id="SignalP"/>
    </source>
</evidence>
<organism evidence="2">
    <name type="scientific">Anopheles darlingi</name>
    <name type="common">Mosquito</name>
    <dbReference type="NCBI Taxonomy" id="43151"/>
    <lineage>
        <taxon>Eukaryota</taxon>
        <taxon>Metazoa</taxon>
        <taxon>Ecdysozoa</taxon>
        <taxon>Arthropoda</taxon>
        <taxon>Hexapoda</taxon>
        <taxon>Insecta</taxon>
        <taxon>Pterygota</taxon>
        <taxon>Neoptera</taxon>
        <taxon>Endopterygota</taxon>
        <taxon>Diptera</taxon>
        <taxon>Nematocera</taxon>
        <taxon>Culicoidea</taxon>
        <taxon>Culicidae</taxon>
        <taxon>Anophelinae</taxon>
        <taxon>Anopheles</taxon>
    </lineage>
</organism>
<protein>
    <submittedName>
        <fullName evidence="2">Putative secreted protein</fullName>
    </submittedName>
</protein>
<dbReference type="AlphaFoldDB" id="A0A2M4D9R6"/>
<keyword evidence="1" id="KW-0732">Signal</keyword>
<feature type="signal peptide" evidence="1">
    <location>
        <begin position="1"/>
        <end position="18"/>
    </location>
</feature>
<accession>A0A2M4D9R6</accession>
<feature type="chain" id="PRO_5014869705" evidence="1">
    <location>
        <begin position="19"/>
        <end position="77"/>
    </location>
</feature>
<proteinExistence type="predicted"/>
<evidence type="ECO:0000313" key="2">
    <source>
        <dbReference type="EMBL" id="MBW74315.1"/>
    </source>
</evidence>